<dbReference type="Proteomes" id="UP001501425">
    <property type="component" value="Unassembled WGS sequence"/>
</dbReference>
<reference evidence="2" key="1">
    <citation type="journal article" date="2014" name="Int. J. Syst. Evol. Microbiol.">
        <title>Complete genome sequence of Corynebacterium casei LMG S-19264T (=DSM 44701T), isolated from a smear-ripened cheese.</title>
        <authorList>
            <consortium name="US DOE Joint Genome Institute (JGI-PGF)"/>
            <person name="Walter F."/>
            <person name="Albersmeier A."/>
            <person name="Kalinowski J."/>
            <person name="Ruckert C."/>
        </authorList>
    </citation>
    <scope>NUCLEOTIDE SEQUENCE</scope>
    <source>
        <strain evidence="2">JCM 14265</strain>
    </source>
</reference>
<evidence type="ECO:0000313" key="3">
    <source>
        <dbReference type="EMBL" id="MEZ3167020.1"/>
    </source>
</evidence>
<organism evidence="2 4">
    <name type="scientific">Halorubrum ejinorense</name>
    <dbReference type="NCBI Taxonomy" id="425309"/>
    <lineage>
        <taxon>Archaea</taxon>
        <taxon>Methanobacteriati</taxon>
        <taxon>Methanobacteriota</taxon>
        <taxon>Stenosarchaea group</taxon>
        <taxon>Halobacteria</taxon>
        <taxon>Halobacteriales</taxon>
        <taxon>Haloferacaceae</taxon>
        <taxon>Halorubrum</taxon>
    </lineage>
</organism>
<evidence type="ECO:0000256" key="1">
    <source>
        <dbReference type="SAM" id="Phobius"/>
    </source>
</evidence>
<gene>
    <name evidence="3" type="ORF">ABNG02_06755</name>
    <name evidence="2" type="ORF">GCM10008994_23610</name>
</gene>
<protein>
    <submittedName>
        <fullName evidence="2">Uncharacterized protein</fullName>
    </submittedName>
</protein>
<reference evidence="3 5" key="3">
    <citation type="submission" date="2024-06" db="EMBL/GenBank/DDBJ databases">
        <title>Halorubrum miltondacostae sp. nov., a potential PHA producer isolated from an inland solar saltern in Rio Maior, Portugal.</title>
        <authorList>
            <person name="Albuquerque L."/>
            <person name="Viver T."/>
            <person name="Barroso C."/>
            <person name="Claudino R."/>
            <person name="Galvan M."/>
            <person name="Simoes G."/>
            <person name="Lobo Da Cunha A."/>
            <person name="Egas C."/>
        </authorList>
    </citation>
    <scope>NUCLEOTIDE SEQUENCE [LARGE SCALE GENOMIC DNA]</scope>
    <source>
        <strain evidence="3 5">DSM 18646</strain>
    </source>
</reference>
<evidence type="ECO:0000313" key="5">
    <source>
        <dbReference type="Proteomes" id="UP001567571"/>
    </source>
</evidence>
<accession>A0AAV3SV62</accession>
<reference evidence="2" key="2">
    <citation type="submission" date="2023-12" db="EMBL/GenBank/DDBJ databases">
        <authorList>
            <person name="Sun Q."/>
            <person name="Inoue M."/>
        </authorList>
    </citation>
    <scope>NUCLEOTIDE SEQUENCE</scope>
    <source>
        <strain evidence="2">JCM 14265</strain>
    </source>
</reference>
<proteinExistence type="predicted"/>
<comment type="caution">
    <text evidence="2">The sequence shown here is derived from an EMBL/GenBank/DDBJ whole genome shotgun (WGS) entry which is preliminary data.</text>
</comment>
<dbReference type="EMBL" id="JBEDNW010000003">
    <property type="protein sequence ID" value="MEZ3167020.1"/>
    <property type="molecule type" value="Genomic_DNA"/>
</dbReference>
<sequence length="92" mass="9246">MRRRAVQTAAIAVFVASILAVGVGFAGTAAIQDDGGEVFVDEDGEVVSNDRPTGGDVSIGEPGLISLRTLGAVGVAIAVALLVVAAVRRADR</sequence>
<keyword evidence="1" id="KW-1133">Transmembrane helix</keyword>
<keyword evidence="1" id="KW-0812">Transmembrane</keyword>
<dbReference type="RefSeq" id="WP_343779301.1">
    <property type="nucleotide sequence ID" value="NZ_BAAADQ010000013.1"/>
</dbReference>
<evidence type="ECO:0000313" key="2">
    <source>
        <dbReference type="EMBL" id="GAA0547988.1"/>
    </source>
</evidence>
<keyword evidence="1" id="KW-0472">Membrane</keyword>
<keyword evidence="5" id="KW-1185">Reference proteome</keyword>
<dbReference type="Proteomes" id="UP001567571">
    <property type="component" value="Unassembled WGS sequence"/>
</dbReference>
<feature type="transmembrane region" description="Helical" evidence="1">
    <location>
        <begin position="65"/>
        <end position="87"/>
    </location>
</feature>
<name>A0AAV3SV62_9EURY</name>
<evidence type="ECO:0000313" key="4">
    <source>
        <dbReference type="Proteomes" id="UP001501425"/>
    </source>
</evidence>
<dbReference type="AlphaFoldDB" id="A0AAV3SV62"/>
<dbReference type="EMBL" id="BAAADQ010000013">
    <property type="protein sequence ID" value="GAA0547988.1"/>
    <property type="molecule type" value="Genomic_DNA"/>
</dbReference>